<organism evidence="1 2">
    <name type="scientific">Neophaeococcomyces mojaviensis</name>
    <dbReference type="NCBI Taxonomy" id="3383035"/>
    <lineage>
        <taxon>Eukaryota</taxon>
        <taxon>Fungi</taxon>
        <taxon>Dikarya</taxon>
        <taxon>Ascomycota</taxon>
        <taxon>Pezizomycotina</taxon>
        <taxon>Eurotiomycetes</taxon>
        <taxon>Chaetothyriomycetidae</taxon>
        <taxon>Chaetothyriales</taxon>
        <taxon>Chaetothyriales incertae sedis</taxon>
        <taxon>Neophaeococcomyces</taxon>
    </lineage>
</organism>
<gene>
    <name evidence="1" type="ORF">H2198_008114</name>
</gene>
<dbReference type="Proteomes" id="UP001172386">
    <property type="component" value="Unassembled WGS sequence"/>
</dbReference>
<sequence>MEPLITAMLADLNEERPDGHITVHFSRVKVTQISGDPSAKSQFNLDSMLSAASLLADAQVDAIGWGGTSAGWLGLDTDVQLCQAIERQFDIPAYTSTLALLEQLKAMQLDSVGLVTPYSAELNDAIVQNFAEAGVDAVTGYEPLSLTNNIEIGELPYFELEDRIQQILEADDSLQAVTTFCTNLKAADLVREWEQEEPLQQRGFRVLDSVSVLVWGLLWKLKVDPRGGSMREKWGELFQYEPTWAQHYNGRNS</sequence>
<proteinExistence type="predicted"/>
<dbReference type="EMBL" id="JAPDRQ010000189">
    <property type="protein sequence ID" value="KAJ9652634.1"/>
    <property type="molecule type" value="Genomic_DNA"/>
</dbReference>
<accession>A0ACC2ZY79</accession>
<evidence type="ECO:0000313" key="2">
    <source>
        <dbReference type="Proteomes" id="UP001172386"/>
    </source>
</evidence>
<comment type="caution">
    <text evidence="1">The sequence shown here is derived from an EMBL/GenBank/DDBJ whole genome shotgun (WGS) entry which is preliminary data.</text>
</comment>
<name>A0ACC2ZY79_9EURO</name>
<protein>
    <submittedName>
        <fullName evidence="1">Uncharacterized protein</fullName>
    </submittedName>
</protein>
<keyword evidence="2" id="KW-1185">Reference proteome</keyword>
<reference evidence="1" key="1">
    <citation type="submission" date="2022-10" db="EMBL/GenBank/DDBJ databases">
        <title>Culturing micro-colonial fungi from biological soil crusts in the Mojave desert and describing Neophaeococcomyces mojavensis, and introducing the new genera and species Taxawa tesnikishii.</title>
        <authorList>
            <person name="Kurbessoian T."/>
            <person name="Stajich J.E."/>
        </authorList>
    </citation>
    <scope>NUCLEOTIDE SEQUENCE</scope>
    <source>
        <strain evidence="1">JES_112</strain>
    </source>
</reference>
<evidence type="ECO:0000313" key="1">
    <source>
        <dbReference type="EMBL" id="KAJ9652634.1"/>
    </source>
</evidence>